<keyword evidence="1 3" id="KW-0853">WD repeat</keyword>
<dbReference type="InterPro" id="IPR056151">
    <property type="entry name" value="Beta-prop_DCAF12"/>
</dbReference>
<evidence type="ECO:0000256" key="1">
    <source>
        <dbReference type="ARBA" id="ARBA00022574"/>
    </source>
</evidence>
<keyword evidence="2" id="KW-0677">Repeat</keyword>
<reference evidence="5" key="1">
    <citation type="submission" date="2020-05" db="EMBL/GenBank/DDBJ databases">
        <title>Phylogenomic resolution of chytrid fungi.</title>
        <authorList>
            <person name="Stajich J.E."/>
            <person name="Amses K."/>
            <person name="Simmons R."/>
            <person name="Seto K."/>
            <person name="Myers J."/>
            <person name="Bonds A."/>
            <person name="Quandt C.A."/>
            <person name="Barry K."/>
            <person name="Liu P."/>
            <person name="Grigoriev I."/>
            <person name="Longcore J.E."/>
            <person name="James T.Y."/>
        </authorList>
    </citation>
    <scope>NUCLEOTIDE SEQUENCE</scope>
    <source>
        <strain evidence="5">JEL0513</strain>
    </source>
</reference>
<dbReference type="InterPro" id="IPR015943">
    <property type="entry name" value="WD40/YVTN_repeat-like_dom_sf"/>
</dbReference>
<evidence type="ECO:0000259" key="4">
    <source>
        <dbReference type="Pfam" id="PF23760"/>
    </source>
</evidence>
<comment type="caution">
    <text evidence="5">The sequence shown here is derived from an EMBL/GenBank/DDBJ whole genome shotgun (WGS) entry which is preliminary data.</text>
</comment>
<dbReference type="Pfam" id="PF23760">
    <property type="entry name" value="Beta-prop_DCAF12"/>
    <property type="match status" value="1"/>
</dbReference>
<name>A0AAD5XJ64_9FUNG</name>
<dbReference type="InterPro" id="IPR001680">
    <property type="entry name" value="WD40_rpt"/>
</dbReference>
<evidence type="ECO:0000256" key="2">
    <source>
        <dbReference type="ARBA" id="ARBA00022737"/>
    </source>
</evidence>
<dbReference type="EMBL" id="JADGJH010000510">
    <property type="protein sequence ID" value="KAJ3127477.1"/>
    <property type="molecule type" value="Genomic_DNA"/>
</dbReference>
<protein>
    <submittedName>
        <fullName evidence="5">DDB1- and CUL4-associated factor 12</fullName>
    </submittedName>
</protein>
<keyword evidence="6" id="KW-1185">Reference proteome</keyword>
<dbReference type="Gene3D" id="2.130.10.10">
    <property type="entry name" value="YVTN repeat-like/Quinoprotein amine dehydrogenase"/>
    <property type="match status" value="1"/>
</dbReference>
<dbReference type="PROSITE" id="PS00678">
    <property type="entry name" value="WD_REPEATS_1"/>
    <property type="match status" value="1"/>
</dbReference>
<organism evidence="5 6">
    <name type="scientific">Physocladia obscura</name>
    <dbReference type="NCBI Taxonomy" id="109957"/>
    <lineage>
        <taxon>Eukaryota</taxon>
        <taxon>Fungi</taxon>
        <taxon>Fungi incertae sedis</taxon>
        <taxon>Chytridiomycota</taxon>
        <taxon>Chytridiomycota incertae sedis</taxon>
        <taxon>Chytridiomycetes</taxon>
        <taxon>Chytridiales</taxon>
        <taxon>Chytriomycetaceae</taxon>
        <taxon>Physocladia</taxon>
    </lineage>
</organism>
<dbReference type="InterPro" id="IPR036322">
    <property type="entry name" value="WD40_repeat_dom_sf"/>
</dbReference>
<dbReference type="InterPro" id="IPR019775">
    <property type="entry name" value="WD40_repeat_CS"/>
</dbReference>
<dbReference type="SUPFAM" id="SSF50978">
    <property type="entry name" value="WD40 repeat-like"/>
    <property type="match status" value="1"/>
</dbReference>
<dbReference type="Proteomes" id="UP001211907">
    <property type="component" value="Unassembled WGS sequence"/>
</dbReference>
<sequence length="314" mass="34199">MVFSVEFCSDSLLVSGGRDTRLCLWNLADPNRVSGVLHSACNTQVNIIDPVPGEFNECLKNVLSVAYLGRLFAGVFPRVGPSTSDQQQYATSENYMHSQLGVVGVVKVEEKIRDLKVIHGSTADAKVAALTTHGVVKLFDISQQSRTSPVSEHNLLGFNPKSADVTLYNRKETVCLQVSENSGIIAVGSQSYVSLIDPRQSELVTSIKSMDVDWGVRSLAFDAKSRLTVGGGMGRISFLDMRMYEYLACTMKPNGKTDELTQKWLDVNANGRSSSGFSRDAIYTLAYCPFGVRLFAGGGPLQLSLKGCYAGIWE</sequence>
<evidence type="ECO:0000313" key="5">
    <source>
        <dbReference type="EMBL" id="KAJ3127477.1"/>
    </source>
</evidence>
<evidence type="ECO:0000313" key="6">
    <source>
        <dbReference type="Proteomes" id="UP001211907"/>
    </source>
</evidence>
<feature type="repeat" description="WD" evidence="3">
    <location>
        <begin position="1"/>
        <end position="35"/>
    </location>
</feature>
<dbReference type="PROSITE" id="PS50082">
    <property type="entry name" value="WD_REPEATS_2"/>
    <property type="match status" value="1"/>
</dbReference>
<feature type="domain" description="DDB1- and CUL4-associated factor 12 beta-propeller" evidence="4">
    <location>
        <begin position="167"/>
        <end position="313"/>
    </location>
</feature>
<gene>
    <name evidence="5" type="primary">DCAF12_2</name>
    <name evidence="5" type="ORF">HK100_009750</name>
</gene>
<accession>A0AAD5XJ64</accession>
<evidence type="ECO:0000256" key="3">
    <source>
        <dbReference type="PROSITE-ProRule" id="PRU00221"/>
    </source>
</evidence>
<proteinExistence type="predicted"/>
<dbReference type="AlphaFoldDB" id="A0AAD5XJ64"/>